<organism evidence="2 3">
    <name type="scientific">Alistipes onderdonkii</name>
    <dbReference type="NCBI Taxonomy" id="328813"/>
    <lineage>
        <taxon>Bacteria</taxon>
        <taxon>Pseudomonadati</taxon>
        <taxon>Bacteroidota</taxon>
        <taxon>Bacteroidia</taxon>
        <taxon>Bacteroidales</taxon>
        <taxon>Rikenellaceae</taxon>
        <taxon>Alistipes</taxon>
    </lineage>
</organism>
<proteinExistence type="predicted"/>
<dbReference type="Gene3D" id="3.30.1380.10">
    <property type="match status" value="1"/>
</dbReference>
<dbReference type="AlphaFoldDB" id="A0AAJ1CG18"/>
<accession>A0AAJ1CG18</accession>
<dbReference type="SUPFAM" id="SSF55166">
    <property type="entry name" value="Hedgehog/DD-peptidase"/>
    <property type="match status" value="1"/>
</dbReference>
<dbReference type="EMBL" id="JANGBQ010000020">
    <property type="protein sequence ID" value="MCQ5083691.1"/>
    <property type="molecule type" value="Genomic_DNA"/>
</dbReference>
<dbReference type="Proteomes" id="UP001205035">
    <property type="component" value="Unassembled WGS sequence"/>
</dbReference>
<gene>
    <name evidence="2" type="ORF">NE651_12435</name>
</gene>
<keyword evidence="2" id="KW-0378">Hydrolase</keyword>
<dbReference type="GO" id="GO:0004180">
    <property type="term" value="F:carboxypeptidase activity"/>
    <property type="evidence" value="ECO:0007669"/>
    <property type="project" value="UniProtKB-KW"/>
</dbReference>
<keyword evidence="2" id="KW-0645">Protease</keyword>
<sequence length="160" mass="17795">MKHFTMAELTRSATARAKGLDNTPTAEHRSNIEMSVAQLLDPLREAWAVKCANEQWGTPAIRVSSGYRGFALNKAVGGSATSAHCVGFAFDLVPCNGRMADFKRFCRTWLRGRAFDQMISEDEDAAGTPRWVHIGYKNRQGGQRRQLLTMRAGKYIPMTA</sequence>
<protein>
    <submittedName>
        <fullName evidence="2">D-Ala-D-Ala carboxypeptidase family metallohydrolase</fullName>
    </submittedName>
</protein>
<evidence type="ECO:0000313" key="3">
    <source>
        <dbReference type="Proteomes" id="UP001205035"/>
    </source>
</evidence>
<evidence type="ECO:0000313" key="2">
    <source>
        <dbReference type="EMBL" id="MCQ5083691.1"/>
    </source>
</evidence>
<dbReference type="InterPro" id="IPR013230">
    <property type="entry name" value="Peptidase_M15A_C"/>
</dbReference>
<dbReference type="Pfam" id="PF08291">
    <property type="entry name" value="Peptidase_M15_3"/>
    <property type="match status" value="1"/>
</dbReference>
<keyword evidence="2" id="KW-0121">Carboxypeptidase</keyword>
<dbReference type="InterPro" id="IPR009045">
    <property type="entry name" value="Zn_M74/Hedgehog-like"/>
</dbReference>
<evidence type="ECO:0000259" key="1">
    <source>
        <dbReference type="Pfam" id="PF08291"/>
    </source>
</evidence>
<dbReference type="RefSeq" id="WP_256166478.1">
    <property type="nucleotide sequence ID" value="NZ_JANGBQ010000020.1"/>
</dbReference>
<reference evidence="2" key="1">
    <citation type="submission" date="2022-06" db="EMBL/GenBank/DDBJ databases">
        <title>Isolation of gut microbiota from human fecal samples.</title>
        <authorList>
            <person name="Pamer E.G."/>
            <person name="Barat B."/>
            <person name="Waligurski E."/>
            <person name="Medina S."/>
            <person name="Paddock L."/>
            <person name="Mostad J."/>
        </authorList>
    </citation>
    <scope>NUCLEOTIDE SEQUENCE</scope>
    <source>
        <strain evidence="2">DFI.6.22</strain>
    </source>
</reference>
<feature type="domain" description="Peptidase M15A C-terminal" evidence="1">
    <location>
        <begin position="2"/>
        <end position="108"/>
    </location>
</feature>
<comment type="caution">
    <text evidence="2">The sequence shown here is derived from an EMBL/GenBank/DDBJ whole genome shotgun (WGS) entry which is preliminary data.</text>
</comment>
<name>A0AAJ1CG18_9BACT</name>